<proteinExistence type="predicted"/>
<protein>
    <submittedName>
        <fullName evidence="1">Uncharacterized protein</fullName>
    </submittedName>
</protein>
<name>A0A392RRP4_9FABA</name>
<evidence type="ECO:0000313" key="2">
    <source>
        <dbReference type="Proteomes" id="UP000265520"/>
    </source>
</evidence>
<sequence>CKEVSIGGCFSGIEGVQGGPLLYSWGLQFDEKVGRAERDRLGSGVL</sequence>
<comment type="caution">
    <text evidence="1">The sequence shown here is derived from an EMBL/GenBank/DDBJ whole genome shotgun (WGS) entry which is preliminary data.</text>
</comment>
<reference evidence="1 2" key="1">
    <citation type="journal article" date="2018" name="Front. Plant Sci.">
        <title>Red Clover (Trifolium pratense) and Zigzag Clover (T. medium) - A Picture of Genomic Similarities and Differences.</title>
        <authorList>
            <person name="Dluhosova J."/>
            <person name="Istvanek J."/>
            <person name="Nedelnik J."/>
            <person name="Repkova J."/>
        </authorList>
    </citation>
    <scope>NUCLEOTIDE SEQUENCE [LARGE SCALE GENOMIC DNA]</scope>
    <source>
        <strain evidence="2">cv. 10/8</strain>
        <tissue evidence="1">Leaf</tissue>
    </source>
</reference>
<dbReference type="EMBL" id="LXQA010259561">
    <property type="protein sequence ID" value="MCI38764.1"/>
    <property type="molecule type" value="Genomic_DNA"/>
</dbReference>
<evidence type="ECO:0000313" key="1">
    <source>
        <dbReference type="EMBL" id="MCI38764.1"/>
    </source>
</evidence>
<dbReference type="Proteomes" id="UP000265520">
    <property type="component" value="Unassembled WGS sequence"/>
</dbReference>
<feature type="non-terminal residue" evidence="1">
    <location>
        <position position="1"/>
    </location>
</feature>
<accession>A0A392RRP4</accession>
<organism evidence="1 2">
    <name type="scientific">Trifolium medium</name>
    <dbReference type="NCBI Taxonomy" id="97028"/>
    <lineage>
        <taxon>Eukaryota</taxon>
        <taxon>Viridiplantae</taxon>
        <taxon>Streptophyta</taxon>
        <taxon>Embryophyta</taxon>
        <taxon>Tracheophyta</taxon>
        <taxon>Spermatophyta</taxon>
        <taxon>Magnoliopsida</taxon>
        <taxon>eudicotyledons</taxon>
        <taxon>Gunneridae</taxon>
        <taxon>Pentapetalae</taxon>
        <taxon>rosids</taxon>
        <taxon>fabids</taxon>
        <taxon>Fabales</taxon>
        <taxon>Fabaceae</taxon>
        <taxon>Papilionoideae</taxon>
        <taxon>50 kb inversion clade</taxon>
        <taxon>NPAAA clade</taxon>
        <taxon>Hologalegina</taxon>
        <taxon>IRL clade</taxon>
        <taxon>Trifolieae</taxon>
        <taxon>Trifolium</taxon>
    </lineage>
</organism>
<keyword evidence="2" id="KW-1185">Reference proteome</keyword>
<dbReference type="AlphaFoldDB" id="A0A392RRP4"/>